<evidence type="ECO:0000313" key="1">
    <source>
        <dbReference type="EMBL" id="QHU21554.1"/>
    </source>
</evidence>
<sequence>MKKIQNTNNNMKKGAKEWKWSIGEPYQRSARFRKSQEDFDEEKLDFDREMEEYNNINKKSAYEQAFLTENDNWGINYFGSSSSSNSFSLQTTNKREETSNKMAEREMVGQVGFNPFLANNSYIDDVNVQENFLKPISTSSEREKYLENNK</sequence>
<dbReference type="EMBL" id="MN740990">
    <property type="protein sequence ID" value="QHU21554.1"/>
    <property type="molecule type" value="Genomic_DNA"/>
</dbReference>
<proteinExistence type="predicted"/>
<accession>A0A6C0KYG8</accession>
<protein>
    <submittedName>
        <fullName evidence="1">Uncharacterized protein</fullName>
    </submittedName>
</protein>
<reference evidence="1" key="1">
    <citation type="journal article" date="2020" name="Nature">
        <title>Giant virus diversity and host interactions through global metagenomics.</title>
        <authorList>
            <person name="Schulz F."/>
            <person name="Roux S."/>
            <person name="Paez-Espino D."/>
            <person name="Jungbluth S."/>
            <person name="Walsh D.A."/>
            <person name="Denef V.J."/>
            <person name="McMahon K.D."/>
            <person name="Konstantinidis K.T."/>
            <person name="Eloe-Fadrosh E.A."/>
            <person name="Kyrpides N.C."/>
            <person name="Woyke T."/>
        </authorList>
    </citation>
    <scope>NUCLEOTIDE SEQUENCE</scope>
    <source>
        <strain evidence="1">GVMAG-S-3300013094-109</strain>
    </source>
</reference>
<dbReference type="AlphaFoldDB" id="A0A6C0KYG8"/>
<organism evidence="1">
    <name type="scientific">viral metagenome</name>
    <dbReference type="NCBI Taxonomy" id="1070528"/>
    <lineage>
        <taxon>unclassified sequences</taxon>
        <taxon>metagenomes</taxon>
        <taxon>organismal metagenomes</taxon>
    </lineage>
</organism>
<name>A0A6C0KYG8_9ZZZZ</name>